<name>A0A9N9I0Y0_9GLOM</name>
<evidence type="ECO:0000313" key="3">
    <source>
        <dbReference type="Proteomes" id="UP000789342"/>
    </source>
</evidence>
<evidence type="ECO:0000256" key="1">
    <source>
        <dbReference type="SAM" id="MobiDB-lite"/>
    </source>
</evidence>
<protein>
    <submittedName>
        <fullName evidence="2">581_t:CDS:1</fullName>
    </submittedName>
</protein>
<proteinExistence type="predicted"/>
<accession>A0A9N9I0Y0</accession>
<dbReference type="GO" id="GO:0003676">
    <property type="term" value="F:nucleic acid binding"/>
    <property type="evidence" value="ECO:0007669"/>
    <property type="project" value="InterPro"/>
</dbReference>
<sequence>LIEKGNDVLEVKLSSWLEENRRSDWSTELPFVIWAINIQVCTATKQTPYQLIFGPASRSTLTLVDMLFNQRIYDEEELPNSMIIDNDSDQSINDNKEKTIYTNENMTIEIKQSIKDNKEKDSEKENMDTGENIVSVEVDVGSPTSSAQYGFDENLVDNKNKK</sequence>
<dbReference type="InterPro" id="IPR036397">
    <property type="entry name" value="RNaseH_sf"/>
</dbReference>
<comment type="caution">
    <text evidence="2">The sequence shown here is derived from an EMBL/GenBank/DDBJ whole genome shotgun (WGS) entry which is preliminary data.</text>
</comment>
<dbReference type="AlphaFoldDB" id="A0A9N9I0Y0"/>
<feature type="non-terminal residue" evidence="2">
    <location>
        <position position="162"/>
    </location>
</feature>
<dbReference type="OrthoDB" id="2425021at2759"/>
<reference evidence="2" key="1">
    <citation type="submission" date="2021-06" db="EMBL/GenBank/DDBJ databases">
        <authorList>
            <person name="Kallberg Y."/>
            <person name="Tangrot J."/>
            <person name="Rosling A."/>
        </authorList>
    </citation>
    <scope>NUCLEOTIDE SEQUENCE</scope>
    <source>
        <strain evidence="2">CL551</strain>
    </source>
</reference>
<dbReference type="EMBL" id="CAJVPV010020589">
    <property type="protein sequence ID" value="CAG8715186.1"/>
    <property type="molecule type" value="Genomic_DNA"/>
</dbReference>
<evidence type="ECO:0000313" key="2">
    <source>
        <dbReference type="EMBL" id="CAG8715186.1"/>
    </source>
</evidence>
<dbReference type="Proteomes" id="UP000789342">
    <property type="component" value="Unassembled WGS sequence"/>
</dbReference>
<gene>
    <name evidence="2" type="ORF">AMORRO_LOCUS12957</name>
</gene>
<feature type="region of interest" description="Disordered" evidence="1">
    <location>
        <begin position="141"/>
        <end position="162"/>
    </location>
</feature>
<organism evidence="2 3">
    <name type="scientific">Acaulospora morrowiae</name>
    <dbReference type="NCBI Taxonomy" id="94023"/>
    <lineage>
        <taxon>Eukaryota</taxon>
        <taxon>Fungi</taxon>
        <taxon>Fungi incertae sedis</taxon>
        <taxon>Mucoromycota</taxon>
        <taxon>Glomeromycotina</taxon>
        <taxon>Glomeromycetes</taxon>
        <taxon>Diversisporales</taxon>
        <taxon>Acaulosporaceae</taxon>
        <taxon>Acaulospora</taxon>
    </lineage>
</organism>
<keyword evidence="3" id="KW-1185">Reference proteome</keyword>
<dbReference type="Gene3D" id="3.30.420.10">
    <property type="entry name" value="Ribonuclease H-like superfamily/Ribonuclease H"/>
    <property type="match status" value="1"/>
</dbReference>